<accession>A0ABT2VPR1</accession>
<dbReference type="EMBL" id="JAOTJC010000007">
    <property type="protein sequence ID" value="MCU7554443.1"/>
    <property type="molecule type" value="Genomic_DNA"/>
</dbReference>
<reference evidence="3" key="1">
    <citation type="submission" date="2023-07" db="EMBL/GenBank/DDBJ databases">
        <title>Study on multiphase classification of strain Alteromonas salexigens isolated from the Yellow Sea.</title>
        <authorList>
            <person name="Sun L."/>
        </authorList>
    </citation>
    <scope>NUCLEOTIDE SEQUENCE [LARGE SCALE GENOMIC DNA]</scope>
    <source>
        <strain evidence="3">ASW11-19</strain>
    </source>
</reference>
<dbReference type="Pfam" id="PF00535">
    <property type="entry name" value="Glycos_transf_2"/>
    <property type="match status" value="1"/>
</dbReference>
<dbReference type="Proteomes" id="UP001209257">
    <property type="component" value="Unassembled WGS sequence"/>
</dbReference>
<dbReference type="PANTHER" id="PTHR43685:SF2">
    <property type="entry name" value="GLYCOSYLTRANSFERASE 2-LIKE DOMAIN-CONTAINING PROTEIN"/>
    <property type="match status" value="1"/>
</dbReference>
<proteinExistence type="predicted"/>
<dbReference type="GO" id="GO:0016757">
    <property type="term" value="F:glycosyltransferase activity"/>
    <property type="evidence" value="ECO:0007669"/>
    <property type="project" value="UniProtKB-KW"/>
</dbReference>
<dbReference type="InterPro" id="IPR001173">
    <property type="entry name" value="Glyco_trans_2-like"/>
</dbReference>
<dbReference type="CDD" id="cd06433">
    <property type="entry name" value="GT_2_WfgS_like"/>
    <property type="match status" value="1"/>
</dbReference>
<keyword evidence="2" id="KW-0808">Transferase</keyword>
<keyword evidence="3" id="KW-1185">Reference proteome</keyword>
<dbReference type="InterPro" id="IPR029044">
    <property type="entry name" value="Nucleotide-diphossugar_trans"/>
</dbReference>
<dbReference type="RefSeq" id="WP_262993145.1">
    <property type="nucleotide sequence ID" value="NZ_JAOTJC010000007.1"/>
</dbReference>
<gene>
    <name evidence="2" type="ORF">OCL06_07520</name>
</gene>
<dbReference type="PANTHER" id="PTHR43685">
    <property type="entry name" value="GLYCOSYLTRANSFERASE"/>
    <property type="match status" value="1"/>
</dbReference>
<dbReference type="SUPFAM" id="SSF53448">
    <property type="entry name" value="Nucleotide-diphospho-sugar transferases"/>
    <property type="match status" value="1"/>
</dbReference>
<evidence type="ECO:0000313" key="3">
    <source>
        <dbReference type="Proteomes" id="UP001209257"/>
    </source>
</evidence>
<dbReference type="Gene3D" id="3.40.50.2000">
    <property type="entry name" value="Glycogen Phosphorylase B"/>
    <property type="match status" value="2"/>
</dbReference>
<sequence length="843" mass="95151">MENLMLSKKFDIIIKSWKDGRLDKARYELDALLIGQKLPASIKLKKFISEKLFKDDPACFPMSSNGIDWPKISVVTPSFNQGKYIEETIVSVISQAYPNIEFIIIDGGSTDSTVSVIEKYSEHINYFVSEPDKGQSDAINKGFDKATGDIYTWLNSDDQFAPNALFKMALAFITSKADLVAGICEVYENDKIISRHITACEEGVLPIQELLDLDKGWNAGQFFYQPEVFFTKDLWERAGAHVKTDCFYSMDYEMWCRFAAVKANLHIIHTPIVNFRSHPEQKTADPTKFKQELLSVRKRFIEEWDIEPEELNRPEFEWGRKLRVLAINDHGFNYGAGIAHQRICAALEMAGHQVTPLDLSVSKGSHSAYVNAAIEKNNPDIVIFGNIHSQIPDTVALIDEIQKKLPTYWVVHDFWLFTGRCAYPGFCQKHLTGCDAECPSKNEYPIIDEYKINAAWEEKVSLLKNSTNLKLFVNSAWTRSFVASKLEALGASVPVYDIQLGVPSYLYKPVDKSHCREEFGVGSDEFVLGFSVSSLSDPRKGGKLFLDAVRRLDINKLVILLIGNLDVSIKLDNCRIISTGYVKEQKTVVSALNAMDLFVAPSSEETLGQVYLEAAMCGVPSIGLNMSGIKDAIIDGVTGYKLNNSSSEELSKIISTLYRDETMRRSLSKSSHLYAHNKFTLEACYHSIHAALLQEKIFDKVGAPRKIELSHDVKSIRDKPVILSYKKGVDVEEGPYPESGIDYKFRWCHSSKSVIGVSISKEVEKLSLRIKNVLFSEQVISIRFIDEELVVSLSRSEEKVVDLYIANMKSNYFEVTLIPSKFHKSSLNEKRELSFKLLSIEDV</sequence>
<comment type="caution">
    <text evidence="2">The sequence shown here is derived from an EMBL/GenBank/DDBJ whole genome shotgun (WGS) entry which is preliminary data.</text>
</comment>
<dbReference type="Gene3D" id="3.90.550.10">
    <property type="entry name" value="Spore Coat Polysaccharide Biosynthesis Protein SpsA, Chain A"/>
    <property type="match status" value="1"/>
</dbReference>
<organism evidence="2 3">
    <name type="scientific">Alteromonas salexigens</name>
    <dbReference type="NCBI Taxonomy" id="2982530"/>
    <lineage>
        <taxon>Bacteria</taxon>
        <taxon>Pseudomonadati</taxon>
        <taxon>Pseudomonadota</taxon>
        <taxon>Gammaproteobacteria</taxon>
        <taxon>Alteromonadales</taxon>
        <taxon>Alteromonadaceae</taxon>
        <taxon>Alteromonas/Salinimonas group</taxon>
        <taxon>Alteromonas</taxon>
    </lineage>
</organism>
<dbReference type="SUPFAM" id="SSF53756">
    <property type="entry name" value="UDP-Glycosyltransferase/glycogen phosphorylase"/>
    <property type="match status" value="1"/>
</dbReference>
<dbReference type="InterPro" id="IPR050834">
    <property type="entry name" value="Glycosyltransf_2"/>
</dbReference>
<evidence type="ECO:0000259" key="1">
    <source>
        <dbReference type="Pfam" id="PF00535"/>
    </source>
</evidence>
<dbReference type="EC" id="2.4.-.-" evidence="2"/>
<feature type="domain" description="Glycosyltransferase 2-like" evidence="1">
    <location>
        <begin position="73"/>
        <end position="193"/>
    </location>
</feature>
<keyword evidence="2" id="KW-0328">Glycosyltransferase</keyword>
<dbReference type="Pfam" id="PF13692">
    <property type="entry name" value="Glyco_trans_1_4"/>
    <property type="match status" value="1"/>
</dbReference>
<name>A0ABT2VPR1_9ALTE</name>
<evidence type="ECO:0000313" key="2">
    <source>
        <dbReference type="EMBL" id="MCU7554443.1"/>
    </source>
</evidence>
<protein>
    <submittedName>
        <fullName evidence="2">Glycosyltransferase</fullName>
        <ecNumber evidence="2">2.4.-.-</ecNumber>
    </submittedName>
</protein>